<proteinExistence type="predicted"/>
<name>A0A285CIM4_9RHOB</name>
<evidence type="ECO:0000259" key="4">
    <source>
        <dbReference type="Pfam" id="PF12255"/>
    </source>
</evidence>
<evidence type="ECO:0000259" key="5">
    <source>
        <dbReference type="Pfam" id="PF12256"/>
    </source>
</evidence>
<dbReference type="InterPro" id="IPR022044">
    <property type="entry name" value="TcdB_toxin_mid/C"/>
</dbReference>
<feature type="domain" description="Insecticide toxin TcdB middle/N-terminal" evidence="5">
    <location>
        <begin position="713"/>
        <end position="838"/>
    </location>
</feature>
<dbReference type="GO" id="GO:0005576">
    <property type="term" value="C:extracellular region"/>
    <property type="evidence" value="ECO:0007669"/>
    <property type="project" value="UniProtKB-SubCell"/>
</dbReference>
<dbReference type="Pfam" id="PF03534">
    <property type="entry name" value="SpvB"/>
    <property type="match status" value="1"/>
</dbReference>
<gene>
    <name evidence="6" type="ORF">SAMN05878503_10191</name>
</gene>
<dbReference type="InterPro" id="IPR022045">
    <property type="entry name" value="TcdB_toxin_mid/N"/>
</dbReference>
<dbReference type="InterPro" id="IPR031325">
    <property type="entry name" value="RHS_repeat"/>
</dbReference>
<dbReference type="PANTHER" id="PTHR32305:SF15">
    <property type="entry name" value="PROTEIN RHSA-RELATED"/>
    <property type="match status" value="1"/>
</dbReference>
<organism evidence="6 7">
    <name type="scientific">Cereibacter ovatus</name>
    <dbReference type="NCBI Taxonomy" id="439529"/>
    <lineage>
        <taxon>Bacteria</taxon>
        <taxon>Pseudomonadati</taxon>
        <taxon>Pseudomonadota</taxon>
        <taxon>Alphaproteobacteria</taxon>
        <taxon>Rhodobacterales</taxon>
        <taxon>Paracoccaceae</taxon>
        <taxon>Cereibacter</taxon>
    </lineage>
</organism>
<reference evidence="7" key="1">
    <citation type="submission" date="2017-08" db="EMBL/GenBank/DDBJ databases">
        <authorList>
            <person name="Varghese N."/>
            <person name="Submissions S."/>
        </authorList>
    </citation>
    <scope>NUCLEOTIDE SEQUENCE [LARGE SCALE GENOMIC DNA]</scope>
    <source>
        <strain evidence="7">JA234</strain>
    </source>
</reference>
<evidence type="ECO:0000313" key="6">
    <source>
        <dbReference type="EMBL" id="SNX67457.1"/>
    </source>
</evidence>
<protein>
    <submittedName>
        <fullName evidence="6">RHS repeat-associated protein</fullName>
    </submittedName>
</protein>
<dbReference type="SUPFAM" id="SSF69318">
    <property type="entry name" value="Integrin alpha N-terminal domain"/>
    <property type="match status" value="1"/>
</dbReference>
<dbReference type="Proteomes" id="UP000219467">
    <property type="component" value="Unassembled WGS sequence"/>
</dbReference>
<dbReference type="PANTHER" id="PTHR32305">
    <property type="match status" value="1"/>
</dbReference>
<dbReference type="Gene3D" id="2.180.10.10">
    <property type="entry name" value="RHS repeat-associated core"/>
    <property type="match status" value="1"/>
</dbReference>
<evidence type="ECO:0000256" key="1">
    <source>
        <dbReference type="ARBA" id="ARBA00004613"/>
    </source>
</evidence>
<accession>A0A285CIM4</accession>
<evidence type="ECO:0000313" key="7">
    <source>
        <dbReference type="Proteomes" id="UP000219467"/>
    </source>
</evidence>
<dbReference type="RefSeq" id="WP_097028722.1">
    <property type="nucleotide sequence ID" value="NZ_OAOQ01000001.1"/>
</dbReference>
<dbReference type="PRINTS" id="PR01341">
    <property type="entry name" value="SALSPVBPROT"/>
</dbReference>
<dbReference type="OrthoDB" id="7876417at2"/>
<keyword evidence="2" id="KW-0964">Secreted</keyword>
<dbReference type="InterPro" id="IPR003284">
    <property type="entry name" value="Sal_SpvB"/>
</dbReference>
<dbReference type="GO" id="GO:0005737">
    <property type="term" value="C:cytoplasm"/>
    <property type="evidence" value="ECO:0007669"/>
    <property type="project" value="InterPro"/>
</dbReference>
<evidence type="ECO:0000256" key="2">
    <source>
        <dbReference type="ARBA" id="ARBA00022525"/>
    </source>
</evidence>
<dbReference type="NCBIfam" id="TIGR03696">
    <property type="entry name" value="Rhs_assc_core"/>
    <property type="match status" value="1"/>
</dbReference>
<dbReference type="Pfam" id="PF05593">
    <property type="entry name" value="RHS_repeat"/>
    <property type="match status" value="1"/>
</dbReference>
<comment type="subcellular location">
    <subcellularLocation>
        <location evidence="1">Secreted</location>
    </subcellularLocation>
</comment>
<dbReference type="InterPro" id="IPR022385">
    <property type="entry name" value="Rhs_assc_core"/>
</dbReference>
<keyword evidence="7" id="KW-1185">Reference proteome</keyword>
<feature type="domain" description="Insecticide toxin TcdB middle/C-terminal" evidence="4">
    <location>
        <begin position="937"/>
        <end position="1048"/>
    </location>
</feature>
<sequence length="2612" mass="282241">MTDVKGSSGQNWADLDTYAGFSALTAEKPSDLGAIEIPDLKLPAGGGAIRGIDEKFSVNAANGTASITIALPLTPGRDGFGPKLALGYSSGAGDGPFGLGWSLSLPAIQRKTDKGLPRYLDPPDEDVFTIAGSEDLVPELVEAAPGDWQRAEAVVGALRVWRYRPRVAGDFSRIENIDDPARGVWWKVTDRADTVTIFGRDPAARLADPADPRRIFRWLPEFSHDNRGNWIAYGYRAEDGAGMPDTSAEANRRSGRARFTDTHLKRVRYGNHVPWFPDPAAPYDPAAPADPACHYELVFDYGEHDAAAPTPLATPGQDWLWRPDAFSSYRAGFEVRTARLCRRILMFHHFPGEALGADALVRSLDLHYAPVSVNGVGQAAASLLVAAEQAGHVRRADGSYSRKTIPPLGFHYQPIGWDMHPREIAPEDLVDAPSGLTAPYRLVDLYGEGIAGILCEAGNSWIYKHNRGPDPLTGAPRFERGQTLGARPNVAGLAQAAVTLEDLDASGQKQIVVNAPQRGGYFQLDAVQQWQPFRAFPMAPNLDFRDPLLRRIDLTGDGRLSILLAEDEALVWHVSRGKDGFGPAERVLRAFDEENGPAVIFAEAEQSVFLADMSGDGLSDIVRIRNGDVSYWPNLGHGRFGARVAMSAPPLFDLPDRFDPARLRLADLTGTGPADLIYLGVEGSRVWLNQAGNGWGDPVAIPGLPPIDSVHSIDIADILGRGTPCFVWSCAMPDAALRFIDPMGGAKPHLLTRYTNNMGKETRIDYRSSSVDYLRDRAAGQDWATRLPFPVQVVARHQISEAISGARVTSLFSYHHGYWDAEEREFRGFGRVDRTDTEDFTRWAEGQPGGPLTVGQDQFQAPVLTRTWYHVGAWDDAGRLVSRFAAEFWPAAHDRAFPAEALGQIEPALPEGRLVASTRIADPAALARLSPAERREAARACKSLVLRQEIFALDAPAVGGSAEDLRRQMLPFSVDTHSCHVQLLQPRGPNRHAVFVVVEDEAISLHYERNPVDPRIDHAINLEIDDLGNVLEAAQISYGRDPVAAAVAADAISASVSDFSGFDDPAALDLAFSGAIDRAEASQTRTWITVARTRFSNDIDTPAHWRTRLPVEVERFEITGLFPAAHLFTQDELRGVLGDARSALIAYDAAPAGGVERRRIEHSVSLYYDAGLQAALPWGQIAAHGLVCQSLTKALTPALLTALFGPRLPAGPATEARMQAAGYLHHDGDADWWVPSGHLRYLDPGEGLAEARARFLRPRGHVDPFGAETRVAYHKDYFLLLGSVTDAAGNRVLAEAFDFRAMAPTRLRDPNDNISGIVFDELALVTAQAFLGKDLDGDGLAELEPADDLAGHGADSGADAALVADFLAATDSQVMEPIARQLLRQATMRFVYDLHAFRLNGRPAVAAKIVRTRHHADDPAAPLHLSFDYTDGSGALAMTKTQAEPGPAQTAALNPDGSVTVLAIDTAAQVPPRLRWVGTGRTVLNNKAKPIREYQPYFAVSPAYESLPELVATGVSATLTYDPLGRLLRTDLPDGTHLATRFDPWSVTRFDPGDRVAASRWHDDRIARRIDAQLLAQGRDPLREAEAAAAALSYADTPATVLLDSLARPVLALDHAGFDAGGGAVLFATTILRDVEGNVHEVLDARGNRPVAWGHDMIGRRLVQQNMDSGRRWVLQTVTGNPLVKWDERGHELRFGYDAMQRPVSQHVLGGDGPVPLDHVVMRADYGEGLPDDRRHGLRGRMARRWDTGGLEEWRRFDGKGNLIESTRRFARDYRATVNWSGDLFAPLEAETHVTRHDHDALGRLVRITAADGSVTERFYSEANLLTRVVVTPAGGVPETVVRATRHDARGQRLAIELGNGTRTDYRYDPLTFRLIGITSTTSAGVRVQDLAYTHDCVGNLTHQEDRAQPVVYFDNARVVALSRYGYDALYRLIRAEGREHAGQTANGFGALDNWDDGAQTLLHAPGDAMAWRGYVQRYRHDPVGNLLSLAHTATGGSYTRNHVYEAATNRLIRTEIGADVYPCDHHPAHGFIRAMPHLPLMVYSHRDELRASARQVVAAGTPETTWYVHDHDGHRIRKVTDNAAAGAAVPTRKAERLYLGGIEIFRSHSGATAGLERRSLMVMDDLARVAMIDLRNGVDDGTPARVTRFQIASHLGSVGLELDSAERLLGYEEFHPFGTTAYRATGTTLPVAERRHRYSGMERDEESGLSCHAARYYAPWLGRFLKPDPAGLADGVNDYQYASGNPVRISDPAGLGGWDRFWGGVKMVGGALETVAGGALVAAGVASSEIGVGIPLAAAGVFVTAHGADVTVSGARTMWNGAPVDTLTSQGLQEVGMSRTAANLTDAGISVVGSLGSSAIVQSGRVLTVAEGAAVAGDDAVQVIRGSEQAAAAVATRTGNNLVHLSTAENTAAMVSTQTLGRGGTIYAGPSGLATASDAQVLLRTGLTGSQTPNVLLIPERAAGAFQTPTVIGPMTAWQRMSGTVHSVGAGEINLATGLFTRTGAATNQIVIQGIDVTMVAGVRATPELMLSVGRPAAGSPEALSSGPSMEPPILIVPFPWEPTAPTGPTVDEPLEMPDETPMASYSEDPAAQVCTADGYYDTIEEVCYAY</sequence>
<dbReference type="InterPro" id="IPR050708">
    <property type="entry name" value="T6SS_VgrG/RHS"/>
</dbReference>
<keyword evidence="3" id="KW-0843">Virulence</keyword>
<dbReference type="EMBL" id="OAOQ01000001">
    <property type="protein sequence ID" value="SNX67457.1"/>
    <property type="molecule type" value="Genomic_DNA"/>
</dbReference>
<dbReference type="InterPro" id="IPR028994">
    <property type="entry name" value="Integrin_alpha_N"/>
</dbReference>
<evidence type="ECO:0000256" key="3">
    <source>
        <dbReference type="ARBA" id="ARBA00023026"/>
    </source>
</evidence>
<dbReference type="Pfam" id="PF12256">
    <property type="entry name" value="TcdB_toxin_midN"/>
    <property type="match status" value="1"/>
</dbReference>
<dbReference type="Pfam" id="PF12255">
    <property type="entry name" value="TcdB_toxin_midC"/>
    <property type="match status" value="1"/>
</dbReference>